<gene>
    <name evidence="3" type="ORF">HXX76_004697</name>
</gene>
<sequence length="289" mass="30587">MGRPDALDAGARAARPITPSEVPGAIDVYRSHVLSLLRPIWWAALSTPSTLWLRGLAVPPFIFFSIYMHVPDNRVLPWVCGAIAALIVPLLVGGFVLLQLHLIARKGTDKDLSEEKLLGYFSDQGWGKGSRFFVVTEGDLARRAAKQAAAVGSKEAPAGEGEGDKAEAEEEEQPLLGGSGVGEVRGGAGQVLGCLGLANRAGGQGELLYFAVRPGLDNAEVVEDALLTAAVAAARKAGCFDSVHIKLNCAEGALLDAVERAGLGLPQPIRINAWFHATRLMLNLRGGRR</sequence>
<reference evidence="3" key="1">
    <citation type="journal article" date="2020" name="bioRxiv">
        <title>Comparative genomics of Chlamydomonas.</title>
        <authorList>
            <person name="Craig R.J."/>
            <person name="Hasan A.R."/>
            <person name="Ness R.W."/>
            <person name="Keightley P.D."/>
        </authorList>
    </citation>
    <scope>NUCLEOTIDE SEQUENCE</scope>
    <source>
        <strain evidence="3">SAG 7.73</strain>
    </source>
</reference>
<protein>
    <submittedName>
        <fullName evidence="3">Uncharacterized protein</fullName>
    </submittedName>
</protein>
<dbReference type="Proteomes" id="UP000650467">
    <property type="component" value="Unassembled WGS sequence"/>
</dbReference>
<feature type="region of interest" description="Disordered" evidence="1">
    <location>
        <begin position="151"/>
        <end position="179"/>
    </location>
</feature>
<organism evidence="3 4">
    <name type="scientific">Chlamydomonas incerta</name>
    <dbReference type="NCBI Taxonomy" id="51695"/>
    <lineage>
        <taxon>Eukaryota</taxon>
        <taxon>Viridiplantae</taxon>
        <taxon>Chlorophyta</taxon>
        <taxon>core chlorophytes</taxon>
        <taxon>Chlorophyceae</taxon>
        <taxon>CS clade</taxon>
        <taxon>Chlamydomonadales</taxon>
        <taxon>Chlamydomonadaceae</taxon>
        <taxon>Chlamydomonas</taxon>
    </lineage>
</organism>
<keyword evidence="2" id="KW-0472">Membrane</keyword>
<dbReference type="OrthoDB" id="533495at2759"/>
<comment type="caution">
    <text evidence="3">The sequence shown here is derived from an EMBL/GenBank/DDBJ whole genome shotgun (WGS) entry which is preliminary data.</text>
</comment>
<dbReference type="EMBL" id="JAEHOC010000008">
    <property type="protein sequence ID" value="KAG2439338.1"/>
    <property type="molecule type" value="Genomic_DNA"/>
</dbReference>
<evidence type="ECO:0000256" key="2">
    <source>
        <dbReference type="SAM" id="Phobius"/>
    </source>
</evidence>
<evidence type="ECO:0000313" key="3">
    <source>
        <dbReference type="EMBL" id="KAG2439338.1"/>
    </source>
</evidence>
<keyword evidence="4" id="KW-1185">Reference proteome</keyword>
<proteinExistence type="predicted"/>
<evidence type="ECO:0000256" key="1">
    <source>
        <dbReference type="SAM" id="MobiDB-lite"/>
    </source>
</evidence>
<dbReference type="AlphaFoldDB" id="A0A835TA75"/>
<name>A0A835TA75_CHLIN</name>
<keyword evidence="2" id="KW-0812">Transmembrane</keyword>
<feature type="transmembrane region" description="Helical" evidence="2">
    <location>
        <begin position="76"/>
        <end position="98"/>
    </location>
</feature>
<keyword evidence="2" id="KW-1133">Transmembrane helix</keyword>
<accession>A0A835TA75</accession>
<evidence type="ECO:0000313" key="4">
    <source>
        <dbReference type="Proteomes" id="UP000650467"/>
    </source>
</evidence>
<feature type="transmembrane region" description="Helical" evidence="2">
    <location>
        <begin position="51"/>
        <end position="70"/>
    </location>
</feature>